<organism evidence="1 2">
    <name type="scientific">Tegillarca granosa</name>
    <name type="common">Malaysian cockle</name>
    <name type="synonym">Anadara granosa</name>
    <dbReference type="NCBI Taxonomy" id="220873"/>
    <lineage>
        <taxon>Eukaryota</taxon>
        <taxon>Metazoa</taxon>
        <taxon>Spiralia</taxon>
        <taxon>Lophotrochozoa</taxon>
        <taxon>Mollusca</taxon>
        <taxon>Bivalvia</taxon>
        <taxon>Autobranchia</taxon>
        <taxon>Pteriomorphia</taxon>
        <taxon>Arcoida</taxon>
        <taxon>Arcoidea</taxon>
        <taxon>Arcidae</taxon>
        <taxon>Tegillarca</taxon>
    </lineage>
</organism>
<evidence type="ECO:0000313" key="2">
    <source>
        <dbReference type="Proteomes" id="UP001217089"/>
    </source>
</evidence>
<gene>
    <name evidence="1" type="ORF">KUTeg_011926</name>
</gene>
<comment type="caution">
    <text evidence="1">The sequence shown here is derived from an EMBL/GenBank/DDBJ whole genome shotgun (WGS) entry which is preliminary data.</text>
</comment>
<keyword evidence="2" id="KW-1185">Reference proteome</keyword>
<evidence type="ECO:0000313" key="1">
    <source>
        <dbReference type="EMBL" id="KAJ8310061.1"/>
    </source>
</evidence>
<reference evidence="1 2" key="1">
    <citation type="submission" date="2022-12" db="EMBL/GenBank/DDBJ databases">
        <title>Chromosome-level genome of Tegillarca granosa.</title>
        <authorList>
            <person name="Kim J."/>
        </authorList>
    </citation>
    <scope>NUCLEOTIDE SEQUENCE [LARGE SCALE GENOMIC DNA]</scope>
    <source>
        <strain evidence="1">Teg-2019</strain>
        <tissue evidence="1">Adductor muscle</tissue>
    </source>
</reference>
<sequence>MNKAKDVLYKIARINGKKIKISNFEDVIETAIDEENLGHKTYTLWNLFNNWHLAKITLLLAVIW</sequence>
<accession>A0ABQ9F1I9</accession>
<dbReference type="Proteomes" id="UP001217089">
    <property type="component" value="Unassembled WGS sequence"/>
</dbReference>
<dbReference type="EMBL" id="JARBDR010000640">
    <property type="protein sequence ID" value="KAJ8310061.1"/>
    <property type="molecule type" value="Genomic_DNA"/>
</dbReference>
<name>A0ABQ9F1I9_TEGGR</name>
<proteinExistence type="predicted"/>
<protein>
    <submittedName>
        <fullName evidence="1">Uncharacterized protein</fullName>
    </submittedName>
</protein>